<evidence type="ECO:0000313" key="3">
    <source>
        <dbReference type="RefSeq" id="XP_038864812.1"/>
    </source>
</evidence>
<dbReference type="InterPro" id="IPR028006">
    <property type="entry name" value="CEP15-like"/>
</dbReference>
<dbReference type="CTD" id="120059831"/>
<organism evidence="2 3">
    <name type="scientific">Salvelinus namaycush</name>
    <name type="common">Lake trout</name>
    <name type="synonym">Salmo namaycush</name>
    <dbReference type="NCBI Taxonomy" id="8040"/>
    <lineage>
        <taxon>Eukaryota</taxon>
        <taxon>Metazoa</taxon>
        <taxon>Chordata</taxon>
        <taxon>Craniata</taxon>
        <taxon>Vertebrata</taxon>
        <taxon>Euteleostomi</taxon>
        <taxon>Actinopterygii</taxon>
        <taxon>Neopterygii</taxon>
        <taxon>Teleostei</taxon>
        <taxon>Protacanthopterygii</taxon>
        <taxon>Salmoniformes</taxon>
        <taxon>Salmonidae</taxon>
        <taxon>Salmoninae</taxon>
        <taxon>Salvelinus</taxon>
    </lineage>
</organism>
<dbReference type="KEGG" id="snh:120059831"/>
<accession>A0A8U1C308</accession>
<protein>
    <submittedName>
        <fullName evidence="3">Uncharacterized protein C3orf14 homolog isoform X1</fullName>
    </submittedName>
</protein>
<dbReference type="OrthoDB" id="9871079at2759"/>
<evidence type="ECO:0000256" key="1">
    <source>
        <dbReference type="SAM" id="MobiDB-lite"/>
    </source>
</evidence>
<dbReference type="GeneID" id="120059831"/>
<gene>
    <name evidence="3" type="primary">c2h3orf14</name>
</gene>
<dbReference type="PANTHER" id="PTHR14286:SF2">
    <property type="entry name" value="CENTROSOMAL PROTEIN 15 KDA"/>
    <property type="match status" value="1"/>
</dbReference>
<dbReference type="Pfam" id="PF15134">
    <property type="entry name" value="CEP15-like"/>
    <property type="match status" value="1"/>
</dbReference>
<dbReference type="AlphaFoldDB" id="A0A8U1C308"/>
<sequence>MEPLLQKLWVLGQPMVAYRGIFFGANSYSLALYSSCLNYYLLLPSSHLISLSSIHSSHENLICLGKRAVLLQQMESRFEQQKSKRRQQVKLSQAAHERNAQLLQDLQKMENRLRTRKLPHPDILSLETRYWASVEEKIPEWERFLLGKGPHPSSDPSRTPKQRKQKTTPRDHAPTQDGALPPHPILKHVK</sequence>
<dbReference type="PANTHER" id="PTHR14286">
    <property type="entry name" value="GENE, 49355-RELATED"/>
    <property type="match status" value="1"/>
</dbReference>
<keyword evidence="2" id="KW-1185">Reference proteome</keyword>
<reference evidence="3" key="1">
    <citation type="submission" date="2025-08" db="UniProtKB">
        <authorList>
            <consortium name="RefSeq"/>
        </authorList>
    </citation>
    <scope>IDENTIFICATION</scope>
    <source>
        <tissue evidence="3">White muscle</tissue>
    </source>
</reference>
<proteinExistence type="predicted"/>
<name>A0A8U1C308_SALNM</name>
<feature type="region of interest" description="Disordered" evidence="1">
    <location>
        <begin position="145"/>
        <end position="190"/>
    </location>
</feature>
<dbReference type="Proteomes" id="UP000808372">
    <property type="component" value="Chromosome 2"/>
</dbReference>
<dbReference type="RefSeq" id="XP_038864812.1">
    <property type="nucleotide sequence ID" value="XM_039008884.1"/>
</dbReference>
<evidence type="ECO:0000313" key="2">
    <source>
        <dbReference type="Proteomes" id="UP000808372"/>
    </source>
</evidence>